<dbReference type="Gene3D" id="3.90.1600.10">
    <property type="entry name" value="Palm domain of DNA polymerase"/>
    <property type="match status" value="1"/>
</dbReference>
<evidence type="ECO:0000256" key="6">
    <source>
        <dbReference type="ARBA" id="ARBA00022485"/>
    </source>
</evidence>
<dbReference type="SUPFAM" id="SSF56672">
    <property type="entry name" value="DNA/RNA polymerases"/>
    <property type="match status" value="1"/>
</dbReference>
<dbReference type="RefSeq" id="XP_066067437.1">
    <property type="nucleotide sequence ID" value="XM_066211340.1"/>
</dbReference>
<keyword evidence="8" id="KW-0548">Nucleotidyltransferase</keyword>
<dbReference type="EC" id="2.7.7.7" evidence="4"/>
<dbReference type="InterPro" id="IPR025687">
    <property type="entry name" value="Znf-C4pol"/>
</dbReference>
<dbReference type="InterPro" id="IPR030559">
    <property type="entry name" value="PolZ_Rev3"/>
</dbReference>
<keyword evidence="13" id="KW-0862">Zinc</keyword>
<dbReference type="GO" id="GO:0006260">
    <property type="term" value="P:DNA replication"/>
    <property type="evidence" value="ECO:0007669"/>
    <property type="project" value="UniProtKB-KW"/>
</dbReference>
<evidence type="ECO:0000256" key="12">
    <source>
        <dbReference type="ARBA" id="ARBA00022771"/>
    </source>
</evidence>
<dbReference type="Pfam" id="PF03104">
    <property type="entry name" value="DNA_pol_B_exo1"/>
    <property type="match status" value="1"/>
</dbReference>
<keyword evidence="10" id="KW-0479">Metal-binding</keyword>
<gene>
    <name evidence="28" type="ORF">L203_101909</name>
</gene>
<evidence type="ECO:0000256" key="4">
    <source>
        <dbReference type="ARBA" id="ARBA00012417"/>
    </source>
</evidence>
<keyword evidence="16" id="KW-0411">Iron-sulfur</keyword>
<evidence type="ECO:0000256" key="18">
    <source>
        <dbReference type="ARBA" id="ARBA00023204"/>
    </source>
</evidence>
<sequence length="2002" mass="226295">MDNNPLRGPAEPLSSLLSDTSNPPSISNPLLRLRITHITSDQAAPIPTLRQYYSPSRFATAIPPGCLPQNVAIIRVFGTTTSFQKVCVNTHLCYPYFYVPFPMDDEDPLRPERVVNLCQRFAVSLNHAICLALRQDPLSAGNKANYSGGVDPRHLHVMSVMLVKGIPFYGYHLGYNYFLKVNLANPARLHIALEQLRKPNVLGREWQPHEAHLNHVLQFMCDFDIYGCGWLELGGGIFRDPVPEGNPHIPSPESSRDGQLSALDSLTIPASMLYPPGLSPPKESFTALEIDVLPHQLLNRQRLVPRLLHHDFIELFHKPLDPNEKFVPAVAELWEDERRRRELRGLSTGTDSMMPESLRIDRMAMRELGHKVQKEGLDIKEESINIGGNWKISEELWGMIEERMIDEKKKKGPLTLEKFIQSARRGKNGEKAEWDKWIMTTFDAISAHWPKQPHKFKAKELTEKSVSLRSPRTVEETSSPMNPAASSGIDHSFSQPGVLDRELQFTTQWKHLTNTRPFEDFEAEEETKNPFETCAMTQASQNFKPNPELSTHVQPANEEQAYDYDQYYLDEREDDSDEKRHLEEAKLHAEQTNKIRATQIPARQDTGDDEMYDDEELEELFRQTIAAGLGVSSLPSTPKKSNTFERCAGWTPTKRSGSTNGSSFHSRKRKRDQELLEKAGLGDLSDIIDHSTISISPFNNSYNERLQPITTPTKSKTPVSEKATPSSLIRNAFTRSHQVLPTKSPGGKSSKIKYDSAETIMLPLPKRTRSSIQTSFSSLVDKRNNLNTQGGVQQKLKDEAIRAAAEPGQQASGEAKNLSLNIGTDQKKVHLSLPAAGAGLYEPTSRMEKDNQSVLPLSTMLLKETNRSGANSRAALPGTRFAMSATFPMNVVSDPTLSPTLQYNRPPPTLQQATSSKKSIDGDKLQHKRIRLAEQELISASQVPLLPFADYHRVRTFGDGNTGNEMAADTTPISLSWQYRDLPPLLEVVANTMEQKGVASVVYQVPFYSDPADVPPKGKILTGKMFNFKSNKSVELLDFEAYVGDKKLSKNTSMENVGIRQLRSDYYQSTTAYKFGWEYSPMPPSMACVRHWCAKTNMEARLASERRNVEITQLANATQKNKYGFKFSQKKKVRNVNELQAMTVLTLEVFAQSRGHLLPDPEKDAITAIFYCFQSHDDSLQDTTVHPGYHAGYVVVGALANAARLCLEGIPFEVVEDELELVNWVIDTVKYWDPDILAGWEIHNSSWGYLSLRAYELFAMDFANEMSRVLSGRSDPKNDGYLAHHSSNFKVVGRHTLNIWRICRSEVNLAQYTFENVVFHFLHQRIPYYPTVSLTALWKSKTPEHATRVLKYFFQRVVLCMEIIDKAEIIVKTAEFARVFGVDFASVMTRGSQYKVESFLARIAKPESFVFVTPSKQQVGLQNAPFAVPLIAEPESKYYTDPVIVLDFQSLYPSIIIAYNICYSTCLGRVEKFKGTDKFGFTELKVASGLLELLKDYLIVTPNGMIFVKPAVRKSLLAKMLTEILDTRVMIKSAMKEAKDDKFLTSMLNARQLGLKLMANVTYGYTSATYSGRMPCIEIADSIVQTGRETLEKAQEMIHSRREWNARVVYGDTDSLFVVLPGRTKEQAFKIGHTIADTVTAMNPKPVKLKFEKVYMGSVLMAKKRYVGFKYENPDETTPVFDAKGIETVRRDGFAAQQMMEEVCLKILFRTQDLSQIKEYCRQEWKKILDGRISIQDFIVAKEVRLGTYSEKGVPPPGAAVAYRRILKDPRDEPQYAERVPYLISNADGRRLIDRARQPEELLSNRYLNIDAEYYIRNLLIPPLARIFNLVGADVEEWYDSMPRTKRAGKYGRVVKYGKNKDRTTGVKDKHKATKSKIDSHFNSSHCMLCGTECQKLLCSECLSDPSVASHTLLFRQQIAQSKMVSLQRICASCCGTLPGEKILCSSIDCPLTYARSAAQRDLEDLEEIDDQIRRLSEANGEEIERNFLYFLLSMTYTTSQT</sequence>
<dbReference type="Gene3D" id="3.30.420.10">
    <property type="entry name" value="Ribonuclease H-like superfamily/Ribonuclease H"/>
    <property type="match status" value="1"/>
</dbReference>
<evidence type="ECO:0000256" key="5">
    <source>
        <dbReference type="ARBA" id="ARBA00021589"/>
    </source>
</evidence>
<evidence type="ECO:0000256" key="7">
    <source>
        <dbReference type="ARBA" id="ARBA00022679"/>
    </source>
</evidence>
<feature type="compositionally biased region" description="Polar residues" evidence="23">
    <location>
        <begin position="464"/>
        <end position="485"/>
    </location>
</feature>
<dbReference type="InterPro" id="IPR036397">
    <property type="entry name" value="RNaseH_sf"/>
</dbReference>
<feature type="domain" description="DNA-directed DNA polymerase family B multifunctional" evidence="24">
    <location>
        <begin position="1383"/>
        <end position="1829"/>
    </location>
</feature>
<keyword evidence="15" id="KW-0408">Iron</keyword>
<dbReference type="GO" id="GO:0042276">
    <property type="term" value="P:error-prone translesion synthesis"/>
    <property type="evidence" value="ECO:0007669"/>
    <property type="project" value="TreeGrafter"/>
</dbReference>
<keyword evidence="18" id="KW-0234">DNA repair</keyword>
<evidence type="ECO:0000256" key="2">
    <source>
        <dbReference type="ARBA" id="ARBA00004123"/>
    </source>
</evidence>
<accession>A0AAJ8JQR5</accession>
<evidence type="ECO:0000256" key="3">
    <source>
        <dbReference type="ARBA" id="ARBA00005755"/>
    </source>
</evidence>
<dbReference type="InterPro" id="IPR043502">
    <property type="entry name" value="DNA/RNA_pol_sf"/>
</dbReference>
<evidence type="ECO:0000259" key="25">
    <source>
        <dbReference type="Pfam" id="PF03104"/>
    </source>
</evidence>
<feature type="coiled-coil region" evidence="22">
    <location>
        <begin position="1959"/>
        <end position="1986"/>
    </location>
</feature>
<keyword evidence="29" id="KW-1185">Reference proteome</keyword>
<keyword evidence="11" id="KW-0227">DNA damage</keyword>
<feature type="compositionally biased region" description="Polar residues" evidence="23">
    <location>
        <begin position="653"/>
        <end position="664"/>
    </location>
</feature>
<keyword evidence="9" id="KW-0235">DNA replication</keyword>
<dbReference type="GO" id="GO:0008270">
    <property type="term" value="F:zinc ion binding"/>
    <property type="evidence" value="ECO:0007669"/>
    <property type="project" value="UniProtKB-KW"/>
</dbReference>
<evidence type="ECO:0000256" key="19">
    <source>
        <dbReference type="ARBA" id="ARBA00023242"/>
    </source>
</evidence>
<dbReference type="Gene3D" id="1.10.287.690">
    <property type="entry name" value="Helix hairpin bin"/>
    <property type="match status" value="1"/>
</dbReference>
<dbReference type="InterPro" id="IPR006134">
    <property type="entry name" value="DNA-dir_DNA_pol_B_multi_dom"/>
</dbReference>
<keyword evidence="17" id="KW-0238">DNA-binding</keyword>
<name>A0AAJ8JQR5_9TREE</name>
<dbReference type="Pfam" id="PF24055">
    <property type="entry name" value="POL3_N"/>
    <property type="match status" value="1"/>
</dbReference>
<evidence type="ECO:0000259" key="24">
    <source>
        <dbReference type="Pfam" id="PF00136"/>
    </source>
</evidence>
<keyword evidence="19" id="KW-0539">Nucleus</keyword>
<reference evidence="28" key="3">
    <citation type="submission" date="2024-01" db="EMBL/GenBank/DDBJ databases">
        <authorList>
            <person name="Coelho M.A."/>
            <person name="David-Palma M."/>
            <person name="Shea T."/>
            <person name="Sun S."/>
            <person name="Cuomo C.A."/>
            <person name="Heitman J."/>
        </authorList>
    </citation>
    <scope>NUCLEOTIDE SEQUENCE</scope>
    <source>
        <strain evidence="28">CBS 7841</strain>
    </source>
</reference>
<dbReference type="FunFam" id="1.10.287.690:FF:000002">
    <property type="entry name" value="DNA polymerase zeta"/>
    <property type="match status" value="1"/>
</dbReference>
<protein>
    <recommendedName>
        <fullName evidence="5">DNA polymerase zeta catalytic subunit</fullName>
        <ecNumber evidence="4">2.7.7.7</ecNumber>
    </recommendedName>
</protein>
<evidence type="ECO:0000256" key="20">
    <source>
        <dbReference type="ARBA" id="ARBA00049244"/>
    </source>
</evidence>
<dbReference type="EMBL" id="CP143785">
    <property type="protein sequence ID" value="WVN86737.1"/>
    <property type="molecule type" value="Genomic_DNA"/>
</dbReference>
<dbReference type="GO" id="GO:0000724">
    <property type="term" value="P:double-strand break repair via homologous recombination"/>
    <property type="evidence" value="ECO:0007669"/>
    <property type="project" value="TreeGrafter"/>
</dbReference>
<feature type="domain" description="C4-type zinc-finger of DNA polymerase delta" evidence="26">
    <location>
        <begin position="1887"/>
        <end position="1956"/>
    </location>
</feature>
<evidence type="ECO:0000259" key="26">
    <source>
        <dbReference type="Pfam" id="PF14260"/>
    </source>
</evidence>
<dbReference type="GeneID" id="91086121"/>
<feature type="region of interest" description="Disordered" evidence="23">
    <location>
        <begin position="631"/>
        <end position="671"/>
    </location>
</feature>
<dbReference type="GO" id="GO:0003887">
    <property type="term" value="F:DNA-directed DNA polymerase activity"/>
    <property type="evidence" value="ECO:0007669"/>
    <property type="project" value="UniProtKB-KW"/>
</dbReference>
<evidence type="ECO:0000256" key="11">
    <source>
        <dbReference type="ARBA" id="ARBA00022763"/>
    </source>
</evidence>
<comment type="subunit">
    <text evidence="21">Forms DNA polymerase zeta with REV7.</text>
</comment>
<dbReference type="InterPro" id="IPR023211">
    <property type="entry name" value="DNA_pol_palm_dom_sf"/>
</dbReference>
<evidence type="ECO:0000256" key="17">
    <source>
        <dbReference type="ARBA" id="ARBA00023125"/>
    </source>
</evidence>
<comment type="cofactor">
    <cofactor evidence="1">
        <name>[4Fe-4S] cluster</name>
        <dbReference type="ChEBI" id="CHEBI:49883"/>
    </cofactor>
</comment>
<keyword evidence="6" id="KW-0004">4Fe-4S</keyword>
<evidence type="ECO:0000256" key="16">
    <source>
        <dbReference type="ARBA" id="ARBA00023014"/>
    </source>
</evidence>
<dbReference type="SMART" id="SM00486">
    <property type="entry name" value="POLBc"/>
    <property type="match status" value="1"/>
</dbReference>
<dbReference type="CDD" id="cd05778">
    <property type="entry name" value="DNA_polB_zeta_exo"/>
    <property type="match status" value="1"/>
</dbReference>
<comment type="similarity">
    <text evidence="3">Belongs to the DNA polymerase type-B family.</text>
</comment>
<dbReference type="CDD" id="cd05534">
    <property type="entry name" value="POLBc_zeta"/>
    <property type="match status" value="1"/>
</dbReference>
<comment type="subcellular location">
    <subcellularLocation>
        <location evidence="2">Nucleus</location>
    </subcellularLocation>
</comment>
<reference evidence="28" key="1">
    <citation type="submission" date="2016-06" db="EMBL/GenBank/DDBJ databases">
        <authorList>
            <person name="Cuomo C."/>
            <person name="Litvintseva A."/>
            <person name="Heitman J."/>
            <person name="Chen Y."/>
            <person name="Sun S."/>
            <person name="Springer D."/>
            <person name="Dromer F."/>
            <person name="Young S."/>
            <person name="Zeng Q."/>
            <person name="Chapman S."/>
            <person name="Gujja S."/>
            <person name="Saif S."/>
            <person name="Birren B."/>
        </authorList>
    </citation>
    <scope>NUCLEOTIDE SEQUENCE</scope>
    <source>
        <strain evidence="28">CBS 7841</strain>
    </source>
</reference>
<organism evidence="28 29">
    <name type="scientific">Cryptococcus depauperatus CBS 7841</name>
    <dbReference type="NCBI Taxonomy" id="1295531"/>
    <lineage>
        <taxon>Eukaryota</taxon>
        <taxon>Fungi</taxon>
        <taxon>Dikarya</taxon>
        <taxon>Basidiomycota</taxon>
        <taxon>Agaricomycotina</taxon>
        <taxon>Tremellomycetes</taxon>
        <taxon>Tremellales</taxon>
        <taxon>Cryptococcaceae</taxon>
        <taxon>Cryptococcus</taxon>
    </lineage>
</organism>
<dbReference type="Proteomes" id="UP000094043">
    <property type="component" value="Chromosome 2"/>
</dbReference>
<keyword evidence="22" id="KW-0175">Coiled coil</keyword>
<dbReference type="KEGG" id="cdep:91086121"/>
<dbReference type="InterPro" id="IPR006172">
    <property type="entry name" value="DNA-dir_DNA_pol_B"/>
</dbReference>
<evidence type="ECO:0000256" key="21">
    <source>
        <dbReference type="ARBA" id="ARBA00066055"/>
    </source>
</evidence>
<feature type="domain" description="DNA-directed DNA polymerase family B exonuclease" evidence="25">
    <location>
        <begin position="1120"/>
        <end position="1317"/>
    </location>
</feature>
<keyword evidence="14" id="KW-0239">DNA-directed DNA polymerase</keyword>
<dbReference type="Gene3D" id="3.30.342.10">
    <property type="entry name" value="DNA Polymerase, chain B, domain 1"/>
    <property type="match status" value="1"/>
</dbReference>
<evidence type="ECO:0000313" key="29">
    <source>
        <dbReference type="Proteomes" id="UP000094043"/>
    </source>
</evidence>
<dbReference type="FunFam" id="3.30.420.10:FF:000024">
    <property type="entry name" value="DNA polymerase zeta catalytic subunit"/>
    <property type="match status" value="1"/>
</dbReference>
<dbReference type="InterPro" id="IPR042087">
    <property type="entry name" value="DNA_pol_B_thumb"/>
</dbReference>
<dbReference type="Pfam" id="PF00136">
    <property type="entry name" value="DNA_pol_B"/>
    <property type="match status" value="1"/>
</dbReference>
<evidence type="ECO:0000256" key="22">
    <source>
        <dbReference type="SAM" id="Coils"/>
    </source>
</evidence>
<dbReference type="PANTHER" id="PTHR45812:SF1">
    <property type="entry name" value="DNA POLYMERASE ZETA CATALYTIC SUBUNIT"/>
    <property type="match status" value="1"/>
</dbReference>
<dbReference type="PRINTS" id="PR00106">
    <property type="entry name" value="DNAPOLB"/>
</dbReference>
<dbReference type="GO" id="GO:0003677">
    <property type="term" value="F:DNA binding"/>
    <property type="evidence" value="ECO:0007669"/>
    <property type="project" value="UniProtKB-KW"/>
</dbReference>
<feature type="region of interest" description="Disordered" evidence="23">
    <location>
        <begin position="1"/>
        <end position="23"/>
    </location>
</feature>
<evidence type="ECO:0000256" key="13">
    <source>
        <dbReference type="ARBA" id="ARBA00022833"/>
    </source>
</evidence>
<dbReference type="Pfam" id="PF14260">
    <property type="entry name" value="zf-C4pol"/>
    <property type="match status" value="1"/>
</dbReference>
<proteinExistence type="inferred from homology"/>
<dbReference type="InterPro" id="IPR056435">
    <property type="entry name" value="DPOD/Z_N"/>
</dbReference>
<evidence type="ECO:0000256" key="15">
    <source>
        <dbReference type="ARBA" id="ARBA00023004"/>
    </source>
</evidence>
<evidence type="ECO:0000256" key="1">
    <source>
        <dbReference type="ARBA" id="ARBA00001966"/>
    </source>
</evidence>
<dbReference type="InterPro" id="IPR012337">
    <property type="entry name" value="RNaseH-like_sf"/>
</dbReference>
<dbReference type="PANTHER" id="PTHR45812">
    <property type="entry name" value="DNA POLYMERASE ZETA CATALYTIC SUBUNIT"/>
    <property type="match status" value="1"/>
</dbReference>
<feature type="region of interest" description="Disordered" evidence="23">
    <location>
        <begin position="460"/>
        <end position="490"/>
    </location>
</feature>
<comment type="catalytic activity">
    <reaction evidence="20">
        <text>DNA(n) + a 2'-deoxyribonucleoside 5'-triphosphate = DNA(n+1) + diphosphate</text>
        <dbReference type="Rhea" id="RHEA:22508"/>
        <dbReference type="Rhea" id="RHEA-COMP:17339"/>
        <dbReference type="Rhea" id="RHEA-COMP:17340"/>
        <dbReference type="ChEBI" id="CHEBI:33019"/>
        <dbReference type="ChEBI" id="CHEBI:61560"/>
        <dbReference type="ChEBI" id="CHEBI:173112"/>
        <dbReference type="EC" id="2.7.7.7"/>
    </reaction>
</comment>
<dbReference type="FunFam" id="1.10.132.60:FF:000007">
    <property type="entry name" value="DNA polymerase"/>
    <property type="match status" value="1"/>
</dbReference>
<feature type="region of interest" description="Disordered" evidence="23">
    <location>
        <begin position="904"/>
        <end position="923"/>
    </location>
</feature>
<evidence type="ECO:0000256" key="8">
    <source>
        <dbReference type="ARBA" id="ARBA00022695"/>
    </source>
</evidence>
<evidence type="ECO:0000256" key="14">
    <source>
        <dbReference type="ARBA" id="ARBA00022932"/>
    </source>
</evidence>
<evidence type="ECO:0000313" key="28">
    <source>
        <dbReference type="EMBL" id="WVN86737.1"/>
    </source>
</evidence>
<reference evidence="28" key="2">
    <citation type="journal article" date="2022" name="Elife">
        <title>Obligate sexual reproduction of a homothallic fungus closely related to the Cryptococcus pathogenic species complex.</title>
        <authorList>
            <person name="Passer A.R."/>
            <person name="Clancey S.A."/>
            <person name="Shea T."/>
            <person name="David-Palma M."/>
            <person name="Averette A.F."/>
            <person name="Boekhout T."/>
            <person name="Porcel B.M."/>
            <person name="Nowrousian M."/>
            <person name="Cuomo C.A."/>
            <person name="Sun S."/>
            <person name="Heitman J."/>
            <person name="Coelho M.A."/>
        </authorList>
    </citation>
    <scope>NUCLEOTIDE SEQUENCE</scope>
    <source>
        <strain evidence="28">CBS 7841</strain>
    </source>
</reference>
<dbReference type="GO" id="GO:0051539">
    <property type="term" value="F:4 iron, 4 sulfur cluster binding"/>
    <property type="evidence" value="ECO:0007669"/>
    <property type="project" value="UniProtKB-KW"/>
</dbReference>
<evidence type="ECO:0000256" key="9">
    <source>
        <dbReference type="ARBA" id="ARBA00022705"/>
    </source>
</evidence>
<dbReference type="GO" id="GO:0000166">
    <property type="term" value="F:nucleotide binding"/>
    <property type="evidence" value="ECO:0007669"/>
    <property type="project" value="InterPro"/>
</dbReference>
<dbReference type="Gene3D" id="1.10.132.60">
    <property type="entry name" value="DNA polymerase family B, C-terminal domain"/>
    <property type="match status" value="1"/>
</dbReference>
<evidence type="ECO:0000259" key="27">
    <source>
        <dbReference type="Pfam" id="PF24055"/>
    </source>
</evidence>
<feature type="domain" description="DNA polymerase delta/zeta catalytic subunit N-terminal" evidence="27">
    <location>
        <begin position="94"/>
        <end position="188"/>
    </location>
</feature>
<dbReference type="PROSITE" id="PS00116">
    <property type="entry name" value="DNA_POLYMERASE_B"/>
    <property type="match status" value="1"/>
</dbReference>
<keyword evidence="7" id="KW-0808">Transferase</keyword>
<keyword evidence="12" id="KW-0863">Zinc-finger</keyword>
<dbReference type="GO" id="GO:0005634">
    <property type="term" value="C:nucleus"/>
    <property type="evidence" value="ECO:0007669"/>
    <property type="project" value="UniProtKB-SubCell"/>
</dbReference>
<evidence type="ECO:0000256" key="23">
    <source>
        <dbReference type="SAM" id="MobiDB-lite"/>
    </source>
</evidence>
<dbReference type="InterPro" id="IPR017964">
    <property type="entry name" value="DNA-dir_DNA_pol_B_CS"/>
</dbReference>
<evidence type="ECO:0000256" key="10">
    <source>
        <dbReference type="ARBA" id="ARBA00022723"/>
    </source>
</evidence>
<dbReference type="GO" id="GO:0016035">
    <property type="term" value="C:zeta DNA polymerase complex"/>
    <property type="evidence" value="ECO:0007669"/>
    <property type="project" value="InterPro"/>
</dbReference>
<dbReference type="InterPro" id="IPR006133">
    <property type="entry name" value="DNA-dir_DNA_pol_B_exonuc"/>
</dbReference>
<dbReference type="SUPFAM" id="SSF53098">
    <property type="entry name" value="Ribonuclease H-like"/>
    <property type="match status" value="1"/>
</dbReference>